<keyword evidence="4" id="KW-1133">Transmembrane helix</keyword>
<dbReference type="Pfam" id="PF01822">
    <property type="entry name" value="WSC"/>
    <property type="match status" value="1"/>
</dbReference>
<dbReference type="GO" id="GO:0005886">
    <property type="term" value="C:plasma membrane"/>
    <property type="evidence" value="ECO:0007669"/>
    <property type="project" value="TreeGrafter"/>
</dbReference>
<dbReference type="InterPro" id="IPR002889">
    <property type="entry name" value="WSC_carb-bd"/>
</dbReference>
<gene>
    <name evidence="8" type="ORF">SPSK_10950</name>
</gene>
<accession>A0A0F2M7G3</accession>
<comment type="caution">
    <text evidence="8">The sequence shown here is derived from an EMBL/GenBank/DDBJ whole genome shotgun (WGS) entry which is preliminary data.</text>
</comment>
<evidence type="ECO:0000256" key="3">
    <source>
        <dbReference type="ARBA" id="ARBA00022729"/>
    </source>
</evidence>
<name>A0A0F2M7G3_SPOSC</name>
<dbReference type="EMBL" id="AXCR01000007">
    <property type="protein sequence ID" value="KJR85009.1"/>
    <property type="molecule type" value="Genomic_DNA"/>
</dbReference>
<keyword evidence="3" id="KW-0732">Signal</keyword>
<dbReference type="KEGG" id="ssck:SPSK_10950"/>
<dbReference type="InterPro" id="IPR051836">
    <property type="entry name" value="Kremen_rcpt"/>
</dbReference>
<evidence type="ECO:0000313" key="8">
    <source>
        <dbReference type="EMBL" id="KJR85009.1"/>
    </source>
</evidence>
<dbReference type="PANTHER" id="PTHR24269">
    <property type="entry name" value="KREMEN PROTEIN"/>
    <property type="match status" value="1"/>
</dbReference>
<evidence type="ECO:0000256" key="4">
    <source>
        <dbReference type="ARBA" id="ARBA00022989"/>
    </source>
</evidence>
<evidence type="ECO:0000259" key="7">
    <source>
        <dbReference type="PROSITE" id="PS51212"/>
    </source>
</evidence>
<evidence type="ECO:0000256" key="2">
    <source>
        <dbReference type="ARBA" id="ARBA00022692"/>
    </source>
</evidence>
<reference evidence="8 9" key="2">
    <citation type="journal article" date="2015" name="Eukaryot. Cell">
        <title>Asexual propagation of a virulent clone complex in a human and feline outbreak of sporotrichosis.</title>
        <authorList>
            <person name="Teixeira Mde M."/>
            <person name="Rodrigues A.M."/>
            <person name="Tsui C.K."/>
            <person name="de Almeida L.G."/>
            <person name="Van Diepeningen A.D."/>
            <person name="van den Ende B.G."/>
            <person name="Fernandes G.F."/>
            <person name="Kano R."/>
            <person name="Hamelin R.C."/>
            <person name="Lopes-Bezerra L.M."/>
            <person name="Vasconcelos A.T."/>
            <person name="de Hoog S."/>
            <person name="de Camargo Z.P."/>
            <person name="Felipe M.S."/>
        </authorList>
    </citation>
    <scope>NUCLEOTIDE SEQUENCE [LARGE SCALE GENOMIC DNA]</scope>
    <source>
        <strain evidence="8 9">1099-18</strain>
    </source>
</reference>
<dbReference type="AlphaFoldDB" id="A0A0F2M7G3"/>
<dbReference type="OrthoDB" id="5985073at2759"/>
<dbReference type="PROSITE" id="PS51212">
    <property type="entry name" value="WSC"/>
    <property type="match status" value="1"/>
</dbReference>
<sequence>MSVELCLATCWDHQYAGLENGDQCWCGDTFNPRNSSAVNETLCNVACPGNTTEYCGAKKTMLVYNLTRID</sequence>
<organism evidence="8 9">
    <name type="scientific">Sporothrix schenckii 1099-18</name>
    <dbReference type="NCBI Taxonomy" id="1397361"/>
    <lineage>
        <taxon>Eukaryota</taxon>
        <taxon>Fungi</taxon>
        <taxon>Dikarya</taxon>
        <taxon>Ascomycota</taxon>
        <taxon>Pezizomycotina</taxon>
        <taxon>Sordariomycetes</taxon>
        <taxon>Sordariomycetidae</taxon>
        <taxon>Ophiostomatales</taxon>
        <taxon>Ophiostomataceae</taxon>
        <taxon>Sporothrix</taxon>
    </lineage>
</organism>
<reference evidence="8 9" key="1">
    <citation type="journal article" date="2014" name="BMC Genomics">
        <title>Comparative genomics of the major fungal agents of human and animal Sporotrichosis: Sporothrix schenckii and Sporothrix brasiliensis.</title>
        <authorList>
            <person name="Teixeira M.M."/>
            <person name="de Almeida L.G."/>
            <person name="Kubitschek-Barreira P."/>
            <person name="Alves F.L."/>
            <person name="Kioshima E.S."/>
            <person name="Abadio A.K."/>
            <person name="Fernandes L."/>
            <person name="Derengowski L.S."/>
            <person name="Ferreira K.S."/>
            <person name="Souza R.C."/>
            <person name="Ruiz J.C."/>
            <person name="de Andrade N.C."/>
            <person name="Paes H.C."/>
            <person name="Nicola A.M."/>
            <person name="Albuquerque P."/>
            <person name="Gerber A.L."/>
            <person name="Martins V.P."/>
            <person name="Peconick L.D."/>
            <person name="Neto A.V."/>
            <person name="Chaucanez C.B."/>
            <person name="Silva P.A."/>
            <person name="Cunha O.L."/>
            <person name="de Oliveira F.F."/>
            <person name="dos Santos T.C."/>
            <person name="Barros A.L."/>
            <person name="Soares M.A."/>
            <person name="de Oliveira L.M."/>
            <person name="Marini M.M."/>
            <person name="Villalobos-Duno H."/>
            <person name="Cunha M.M."/>
            <person name="de Hoog S."/>
            <person name="da Silveira J.F."/>
            <person name="Henrissat B."/>
            <person name="Nino-Vega G.A."/>
            <person name="Cisalpino P.S."/>
            <person name="Mora-Montes H.M."/>
            <person name="Almeida S.R."/>
            <person name="Stajich J.E."/>
            <person name="Lopes-Bezerra L.M."/>
            <person name="Vasconcelos A.T."/>
            <person name="Felipe M.S."/>
        </authorList>
    </citation>
    <scope>NUCLEOTIDE SEQUENCE [LARGE SCALE GENOMIC DNA]</scope>
    <source>
        <strain evidence="8 9">1099-18</strain>
    </source>
</reference>
<keyword evidence="2" id="KW-0812">Transmembrane</keyword>
<dbReference type="Proteomes" id="UP000033710">
    <property type="component" value="Unassembled WGS sequence"/>
</dbReference>
<dbReference type="SMART" id="SM00321">
    <property type="entry name" value="WSC"/>
    <property type="match status" value="1"/>
</dbReference>
<evidence type="ECO:0000256" key="1">
    <source>
        <dbReference type="ARBA" id="ARBA00004167"/>
    </source>
</evidence>
<proteinExistence type="predicted"/>
<evidence type="ECO:0000256" key="6">
    <source>
        <dbReference type="ARBA" id="ARBA00023180"/>
    </source>
</evidence>
<comment type="subcellular location">
    <subcellularLocation>
        <location evidence="1">Membrane</location>
        <topology evidence="1">Single-pass membrane protein</topology>
    </subcellularLocation>
</comment>
<keyword evidence="6" id="KW-0325">Glycoprotein</keyword>
<dbReference type="RefSeq" id="XP_016587685.1">
    <property type="nucleotide sequence ID" value="XM_016737179.1"/>
</dbReference>
<keyword evidence="5" id="KW-0472">Membrane</keyword>
<evidence type="ECO:0000256" key="5">
    <source>
        <dbReference type="ARBA" id="ARBA00023136"/>
    </source>
</evidence>
<dbReference type="GeneID" id="27672456"/>
<feature type="domain" description="WSC" evidence="7">
    <location>
        <begin position="1"/>
        <end position="67"/>
    </location>
</feature>
<protein>
    <recommendedName>
        <fullName evidence="7">WSC domain-containing protein</fullName>
    </recommendedName>
</protein>
<dbReference type="VEuPathDB" id="FungiDB:SPSK_10950"/>
<evidence type="ECO:0000313" key="9">
    <source>
        <dbReference type="Proteomes" id="UP000033710"/>
    </source>
</evidence>
<dbReference type="PANTHER" id="PTHR24269:SF16">
    <property type="entry name" value="PROTEIN SLG1"/>
    <property type="match status" value="1"/>
</dbReference>